<evidence type="ECO:0000256" key="1">
    <source>
        <dbReference type="SAM" id="MobiDB-lite"/>
    </source>
</evidence>
<accession>A0A3N4YUN9</accession>
<dbReference type="RefSeq" id="WP_123815921.1">
    <property type="nucleotide sequence ID" value="NZ_RKQZ01000001.1"/>
</dbReference>
<feature type="region of interest" description="Disordered" evidence="1">
    <location>
        <begin position="1"/>
        <end position="26"/>
    </location>
</feature>
<dbReference type="Pfam" id="PF14100">
    <property type="entry name" value="DUF6807"/>
    <property type="match status" value="1"/>
</dbReference>
<feature type="region of interest" description="Disordered" evidence="1">
    <location>
        <begin position="140"/>
        <end position="160"/>
    </location>
</feature>
<dbReference type="Proteomes" id="UP000280501">
    <property type="component" value="Unassembled WGS sequence"/>
</dbReference>
<dbReference type="OrthoDB" id="9812981at2"/>
<reference evidence="2 3" key="1">
    <citation type="submission" date="2018-11" db="EMBL/GenBank/DDBJ databases">
        <title>Sequencing the genomes of 1000 actinobacteria strains.</title>
        <authorList>
            <person name="Klenk H.-P."/>
        </authorList>
    </citation>
    <scope>NUCLEOTIDE SEQUENCE [LARGE SCALE GENOMIC DNA]</scope>
    <source>
        <strain evidence="2 3">DSM 15700</strain>
    </source>
</reference>
<sequence>MSEPVQNSEPRQGQDGPGATAAVPRLDDDGTALHCDLFTYVYRPTDVQYESPRPYFHPIRTAGGREVSAYRPWDHVWHKGMAWSLPNVGPWNFWGGPTYVRERDYQNLTNDGTQEHQQFDSVWTDGGSAGFSEELAWRATPAGWEPPGPDGSYGPGGPVAGAPGDVVVRERRSVRAAVHADAWVLTWRSEMTNVTEESLDIGSPTTNGRENAGYGGLFWRGPRSFTQGVVLAPGFTGDAEEVRGERFEWLGIVGRHDGAAPGPEGGSAASTVLMVDPGTNPGGMPQWFVRASPFCCICPAPFFSTEVPFPAGETLVFEYAVVVADGESDGERAERLADRGRRELGERTRW</sequence>
<keyword evidence="3" id="KW-1185">Reference proteome</keyword>
<dbReference type="EMBL" id="RKQZ01000001">
    <property type="protein sequence ID" value="RPF23094.1"/>
    <property type="molecule type" value="Genomic_DNA"/>
</dbReference>
<protein>
    <submittedName>
        <fullName evidence="2">Methane monooxygenase PmoA-like</fullName>
    </submittedName>
</protein>
<organism evidence="2 3">
    <name type="scientific">Myceligenerans xiligouense</name>
    <dbReference type="NCBI Taxonomy" id="253184"/>
    <lineage>
        <taxon>Bacteria</taxon>
        <taxon>Bacillati</taxon>
        <taxon>Actinomycetota</taxon>
        <taxon>Actinomycetes</taxon>
        <taxon>Micrococcales</taxon>
        <taxon>Promicromonosporaceae</taxon>
        <taxon>Myceligenerans</taxon>
    </lineage>
</organism>
<proteinExistence type="predicted"/>
<keyword evidence="2" id="KW-0503">Monooxygenase</keyword>
<gene>
    <name evidence="2" type="ORF">EDD34_3774</name>
</gene>
<evidence type="ECO:0000313" key="3">
    <source>
        <dbReference type="Proteomes" id="UP000280501"/>
    </source>
</evidence>
<dbReference type="InterPro" id="IPR029475">
    <property type="entry name" value="DUF6807"/>
</dbReference>
<dbReference type="AlphaFoldDB" id="A0A3N4YUN9"/>
<dbReference type="GO" id="GO:0004497">
    <property type="term" value="F:monooxygenase activity"/>
    <property type="evidence" value="ECO:0007669"/>
    <property type="project" value="UniProtKB-KW"/>
</dbReference>
<comment type="caution">
    <text evidence="2">The sequence shown here is derived from an EMBL/GenBank/DDBJ whole genome shotgun (WGS) entry which is preliminary data.</text>
</comment>
<feature type="compositionally biased region" description="Polar residues" evidence="1">
    <location>
        <begin position="1"/>
        <end position="11"/>
    </location>
</feature>
<keyword evidence="2" id="KW-0560">Oxidoreductase</keyword>
<evidence type="ECO:0000313" key="2">
    <source>
        <dbReference type="EMBL" id="RPF23094.1"/>
    </source>
</evidence>
<name>A0A3N4YUN9_9MICO</name>